<comment type="caution">
    <text evidence="3">The sequence shown here is derived from an EMBL/GenBank/DDBJ whole genome shotgun (WGS) entry which is preliminary data.</text>
</comment>
<protein>
    <recommendedName>
        <fullName evidence="1">Soluble ligand binding domain-containing protein</fullName>
    </recommendedName>
</protein>
<dbReference type="InterPro" id="IPR049712">
    <property type="entry name" value="Poly_export"/>
</dbReference>
<sequence length="452" mass="49118">MFNYRKGSTVLVAGWLMLLCWTGVYAQESGGLTGLGGMSIQGLLQPSVSPVPSLVGVESPIISDQYILMPGDRLLVTVRGKATFSYQSMITYEGKITINLPLGPLAPSYDGTGKSLTLDVVDAVTVSGLTLRQAQDTLAQVMRRYFRDAEVKLTLMGLRSAIVFVTGEVQYPGAYNASPVERVSQLIARAGGLSPLGSKTRIVLIRGGLPFANVDIERFENEGDLQANPFIESGDVIYVPPVEGLVTVRGAVFGRGEYRIRASALTTEKERMSEGVYELKPGERVFDLIRKAGGITPWADLHNCYVERLVLGGNGERKRIPVDLHRVIFENDSSQNIELVNADVVVVPPINSFVYVQGEVTNPGSFLYTPHFRVSDYVGQAGGPTENGNLAGVTIVRQGRRIPARSNPVVEAGDVIVVPRYGIRWWQDVVTIVSQVGIPTVSLILTIIALQR</sequence>
<dbReference type="AlphaFoldDB" id="A0A7C3IX06"/>
<feature type="domain" description="Soluble ligand binding" evidence="1">
    <location>
        <begin position="354"/>
        <end position="400"/>
    </location>
</feature>
<proteinExistence type="predicted"/>
<dbReference type="PANTHER" id="PTHR33619">
    <property type="entry name" value="POLYSACCHARIDE EXPORT PROTEIN GFCE-RELATED"/>
    <property type="match status" value="1"/>
</dbReference>
<dbReference type="InterPro" id="IPR019554">
    <property type="entry name" value="Soluble_ligand-bd"/>
</dbReference>
<dbReference type="Pfam" id="PF10531">
    <property type="entry name" value="SLBB"/>
    <property type="match status" value="3"/>
</dbReference>
<dbReference type="EMBL" id="DSLG01000007">
    <property type="protein sequence ID" value="HEA87538.1"/>
    <property type="molecule type" value="Genomic_DNA"/>
</dbReference>
<dbReference type="EMBL" id="DSTU01000001">
    <property type="protein sequence ID" value="HFJ53159.1"/>
    <property type="molecule type" value="Genomic_DNA"/>
</dbReference>
<dbReference type="GO" id="GO:0015159">
    <property type="term" value="F:polysaccharide transmembrane transporter activity"/>
    <property type="evidence" value="ECO:0007669"/>
    <property type="project" value="InterPro"/>
</dbReference>
<organism evidence="3">
    <name type="scientific">candidate division WOR-3 bacterium</name>
    <dbReference type="NCBI Taxonomy" id="2052148"/>
    <lineage>
        <taxon>Bacteria</taxon>
        <taxon>Bacteria division WOR-3</taxon>
    </lineage>
</organism>
<evidence type="ECO:0000313" key="2">
    <source>
        <dbReference type="EMBL" id="HEA87538.1"/>
    </source>
</evidence>
<feature type="domain" description="Soluble ligand binding" evidence="1">
    <location>
        <begin position="162"/>
        <end position="208"/>
    </location>
</feature>
<evidence type="ECO:0000259" key="1">
    <source>
        <dbReference type="Pfam" id="PF10531"/>
    </source>
</evidence>
<name>A0A7C3IX06_UNCW3</name>
<feature type="domain" description="Soluble ligand binding" evidence="1">
    <location>
        <begin position="275"/>
        <end position="313"/>
    </location>
</feature>
<gene>
    <name evidence="2" type="ORF">ENP94_05960</name>
    <name evidence="3" type="ORF">ENS16_00495</name>
</gene>
<dbReference type="Gene3D" id="3.10.560.10">
    <property type="entry name" value="Outer membrane lipoprotein wza domain like"/>
    <property type="match status" value="3"/>
</dbReference>
<accession>A0A7C3IX06</accession>
<evidence type="ECO:0000313" key="3">
    <source>
        <dbReference type="EMBL" id="HFJ53159.1"/>
    </source>
</evidence>
<reference evidence="3" key="1">
    <citation type="journal article" date="2020" name="mSystems">
        <title>Genome- and Community-Level Interaction Insights into Carbon Utilization and Element Cycling Functions of Hydrothermarchaeota in Hydrothermal Sediment.</title>
        <authorList>
            <person name="Zhou Z."/>
            <person name="Liu Y."/>
            <person name="Xu W."/>
            <person name="Pan J."/>
            <person name="Luo Z.H."/>
            <person name="Li M."/>
        </authorList>
    </citation>
    <scope>NUCLEOTIDE SEQUENCE [LARGE SCALE GENOMIC DNA]</scope>
    <source>
        <strain evidence="2">SpSt-265</strain>
        <strain evidence="3">SpSt-465</strain>
    </source>
</reference>
<dbReference type="PANTHER" id="PTHR33619:SF3">
    <property type="entry name" value="POLYSACCHARIDE EXPORT PROTEIN GFCE-RELATED"/>
    <property type="match status" value="1"/>
</dbReference>